<dbReference type="GeneID" id="41322045"/>
<evidence type="ECO:0000313" key="3">
    <source>
        <dbReference type="EMBL" id="AYQ55396.1"/>
    </source>
</evidence>
<dbReference type="PANTHER" id="PTHR33542">
    <property type="entry name" value="SIROHYDROCHLORIN FERROCHELATASE, CHLOROPLASTIC"/>
    <property type="match status" value="1"/>
</dbReference>
<dbReference type="Gene3D" id="3.40.50.1400">
    <property type="match status" value="2"/>
</dbReference>
<dbReference type="RefSeq" id="WP_015505156.1">
    <property type="nucleotide sequence ID" value="NZ_CP017686.1"/>
</dbReference>
<evidence type="ECO:0000313" key="4">
    <source>
        <dbReference type="Proteomes" id="UP000273278"/>
    </source>
</evidence>
<keyword evidence="2" id="KW-0456">Lyase</keyword>
<dbReference type="GO" id="GO:0016829">
    <property type="term" value="F:lyase activity"/>
    <property type="evidence" value="ECO:0007669"/>
    <property type="project" value="UniProtKB-KW"/>
</dbReference>
<dbReference type="OMA" id="GYHTQED"/>
<evidence type="ECO:0000256" key="1">
    <source>
        <dbReference type="ARBA" id="ARBA00022723"/>
    </source>
</evidence>
<dbReference type="InterPro" id="IPR002762">
    <property type="entry name" value="CbiX-like"/>
</dbReference>
<evidence type="ECO:0000256" key="2">
    <source>
        <dbReference type="ARBA" id="ARBA00023239"/>
    </source>
</evidence>
<protein>
    <submittedName>
        <fullName evidence="3">Sirohydrochlorin cobaltochelatase</fullName>
    </submittedName>
</protein>
<dbReference type="Proteomes" id="UP000273278">
    <property type="component" value="Chromosome"/>
</dbReference>
<dbReference type="SUPFAM" id="SSF53800">
    <property type="entry name" value="Chelatase"/>
    <property type="match status" value="1"/>
</dbReference>
<dbReference type="InterPro" id="IPR050963">
    <property type="entry name" value="Sirohydro_Cobaltochel/CbiX"/>
</dbReference>
<dbReference type="AlphaFoldDB" id="A0A3G3IHS7"/>
<dbReference type="Pfam" id="PF01903">
    <property type="entry name" value="CbiX"/>
    <property type="match status" value="2"/>
</dbReference>
<accession>A0A3G3IHS7</accession>
<gene>
    <name evidence="3" type="ORF">BKD89_06240</name>
</gene>
<reference evidence="3 4" key="1">
    <citation type="submission" date="2016-10" db="EMBL/GenBank/DDBJ databases">
        <title>Complete genome of the TMA-utilizing, human hosted archaeon Methanomethylophilus alvus Gen. nov, sp. nov., strain Mx-05, derived from a pure culture.</title>
        <authorList>
            <person name="Brugere J.-F."/>
            <person name="Ben Hania W."/>
            <person name="Chaudhary P.P."/>
            <person name="Gaci N."/>
            <person name="Borrel G."/>
            <person name="Cao Van Tuat L."/>
            <person name="Fardeau M.-L."/>
            <person name="Harris H.M.B."/>
            <person name="O'Toole P.W."/>
            <person name="Ollivier B."/>
        </authorList>
    </citation>
    <scope>NUCLEOTIDE SEQUENCE [LARGE SCALE GENOMIC DNA]</scope>
    <source>
        <strain evidence="3 4">Mx-05</strain>
    </source>
</reference>
<organism evidence="3 4">
    <name type="scientific">Methanomethylophilus alvi</name>
    <dbReference type="NCBI Taxonomy" id="1291540"/>
    <lineage>
        <taxon>Archaea</taxon>
        <taxon>Methanobacteriati</taxon>
        <taxon>Thermoplasmatota</taxon>
        <taxon>Thermoplasmata</taxon>
        <taxon>Methanomassiliicoccales</taxon>
        <taxon>Methanomethylophilaceae</taxon>
        <taxon>Methanomethylophilus</taxon>
    </lineage>
</organism>
<keyword evidence="1" id="KW-0479">Metal-binding</keyword>
<dbReference type="PANTHER" id="PTHR33542:SF3">
    <property type="entry name" value="SIROHYDROCHLORIN FERROCHELATASE, CHLOROPLASTIC"/>
    <property type="match status" value="1"/>
</dbReference>
<sequence>MKAIMIIGYGSSMPYAADTVRKQAERLAARRGERVYTAFHRADEPLIADAMRKAAEDGVDELLVIPYFIADGTITKEYLPREIGLEGYGDGVAEVEGRRISVRFGRAVGSDPGVADVVLRTIEANGGDAEKTGILIVGHGSEDRSNSEAVESVATAVASKGYKVFVGYNEFCGPTIEESFHKALEVSEDRVIVVPMFIACGLHLKEEIPQKIGLRKNSRGGIIHRNGKAVEIRYASAVGEDPYMADVMAAEAERVFGR</sequence>
<proteinExistence type="predicted"/>
<name>A0A3G3IHS7_9ARCH</name>
<dbReference type="GO" id="GO:0046872">
    <property type="term" value="F:metal ion binding"/>
    <property type="evidence" value="ECO:0007669"/>
    <property type="project" value="UniProtKB-KW"/>
</dbReference>
<dbReference type="CDD" id="cd03416">
    <property type="entry name" value="CbiX_SirB_N"/>
    <property type="match status" value="2"/>
</dbReference>
<dbReference type="EMBL" id="CP017686">
    <property type="protein sequence ID" value="AYQ55396.1"/>
    <property type="molecule type" value="Genomic_DNA"/>
</dbReference>